<gene>
    <name evidence="1" type="ORF">AV903_01095</name>
</gene>
<dbReference type="EMBL" id="CP013970">
    <property type="protein sequence ID" value="AXF75026.1"/>
    <property type="molecule type" value="Genomic_DNA"/>
</dbReference>
<organism evidence="1 2">
    <name type="scientific">Erwinia tracheiphila</name>
    <dbReference type="NCBI Taxonomy" id="65700"/>
    <lineage>
        <taxon>Bacteria</taxon>
        <taxon>Pseudomonadati</taxon>
        <taxon>Pseudomonadota</taxon>
        <taxon>Gammaproteobacteria</taxon>
        <taxon>Enterobacterales</taxon>
        <taxon>Erwiniaceae</taxon>
        <taxon>Erwinia</taxon>
    </lineage>
</organism>
<evidence type="ECO:0000313" key="1">
    <source>
        <dbReference type="EMBL" id="AXF75026.1"/>
    </source>
</evidence>
<name>A0A345CNK9_9GAMM</name>
<protein>
    <submittedName>
        <fullName evidence="1">Uncharacterized protein</fullName>
    </submittedName>
</protein>
<proteinExistence type="predicted"/>
<evidence type="ECO:0000313" key="2">
    <source>
        <dbReference type="Proteomes" id="UP000264980"/>
    </source>
</evidence>
<sequence>MKKLNAQLANWPDRENAVYDIYENTEQVAEISNEPGEGLKIDIFPSPDGSWHFCFNEFLSLLEEVGKNLEKP</sequence>
<dbReference type="Proteomes" id="UP000264980">
    <property type="component" value="Chromosome"/>
</dbReference>
<dbReference type="AlphaFoldDB" id="A0A345CNK9"/>
<accession>A0A345CNK9</accession>
<reference evidence="1 2" key="1">
    <citation type="submission" date="2016-01" db="EMBL/GenBank/DDBJ databases">
        <authorList>
            <person name="Oliw E.H."/>
        </authorList>
    </citation>
    <scope>NUCLEOTIDE SEQUENCE [LARGE SCALE GENOMIC DNA]</scope>
    <source>
        <strain evidence="1 2">MDcuke</strain>
    </source>
</reference>